<name>A0A4V1EGX8_9BURK</name>
<dbReference type="EMBL" id="CP040077">
    <property type="protein sequence ID" value="QCP48320.1"/>
    <property type="molecule type" value="Genomic_DNA"/>
</dbReference>
<dbReference type="RefSeq" id="WP_137331162.1">
    <property type="nucleotide sequence ID" value="NZ_CP040077.1"/>
</dbReference>
<evidence type="ECO:0000313" key="2">
    <source>
        <dbReference type="Proteomes" id="UP000298656"/>
    </source>
</evidence>
<evidence type="ECO:0008006" key="3">
    <source>
        <dbReference type="Google" id="ProtNLM"/>
    </source>
</evidence>
<dbReference type="AlphaFoldDB" id="A0A4V1EGX8"/>
<gene>
    <name evidence="1" type="ORF">FAZ95_03445</name>
</gene>
<organism evidence="1 2">
    <name type="scientific">Trinickia violacea</name>
    <dbReference type="NCBI Taxonomy" id="2571746"/>
    <lineage>
        <taxon>Bacteria</taxon>
        <taxon>Pseudomonadati</taxon>
        <taxon>Pseudomonadota</taxon>
        <taxon>Betaproteobacteria</taxon>
        <taxon>Burkholderiales</taxon>
        <taxon>Burkholderiaceae</taxon>
        <taxon>Trinickia</taxon>
    </lineage>
</organism>
<dbReference type="OrthoDB" id="6903130at2"/>
<dbReference type="SUPFAM" id="SSF52980">
    <property type="entry name" value="Restriction endonuclease-like"/>
    <property type="match status" value="1"/>
</dbReference>
<reference evidence="1 2" key="1">
    <citation type="submission" date="2019-05" db="EMBL/GenBank/DDBJ databases">
        <title>Burkholderia sp. DHOD12, isolated from subtropical forest soil.</title>
        <authorList>
            <person name="Gao Z.-H."/>
            <person name="Qiu L.-H."/>
        </authorList>
    </citation>
    <scope>NUCLEOTIDE SEQUENCE [LARGE SCALE GENOMIC DNA]</scope>
    <source>
        <strain evidence="1 2">DHOD12</strain>
    </source>
</reference>
<dbReference type="InterPro" id="IPR011335">
    <property type="entry name" value="Restrct_endonuc-II-like"/>
</dbReference>
<dbReference type="Proteomes" id="UP000298656">
    <property type="component" value="Chromosome 1"/>
</dbReference>
<keyword evidence="2" id="KW-1185">Reference proteome</keyword>
<accession>A0A4V1EGX8</accession>
<evidence type="ECO:0000313" key="1">
    <source>
        <dbReference type="EMBL" id="QCP48320.1"/>
    </source>
</evidence>
<protein>
    <recommendedName>
        <fullName evidence="3">NERD domain-containing protein</fullName>
    </recommendedName>
</protein>
<proteinExistence type="predicted"/>
<dbReference type="KEGG" id="tvl:FAZ95_03445"/>
<sequence>MTGIEEAATRLGTKPWTAEAIRSELPVLRPLVAADLAWLKRTIEDCFKSGNARRTEDLLCLALLHAEELVLGKIRSWGHFRASRYGYDGAFLMRVLTKVTSRVGGDMTADGLAYLQSIIALTVLSKEAVHVRTRLTATLREKKSIALKSAYAELDLAFQILEMSGRDPTSTDHSIEELGEGLSLLTYLYFECVTVEPYNFGLVDEDGLRSGLYRRMLEDAMLLRQIGEAETLVDAYGYVASASDGRITVRARDERLEQSIRLGYIQFALSSILISQQWRAVHADLPSCGEFVDALRARSSRRWLRLLMHPIPRYALMVPGSPSLREQLSATPFREEVVQVETTAYNMFCKPEELLGLKLKNGLPVEEARQVQRYVDILRTLFWRELGGLHALDEPISMRSRIPVFSREDLKKLLSTCVLPEYVDRVIDALSHSRQREYFFDIQYRPILEVDGRYIVPLNILGMSNVFRNLLQSTETRIQWPNDRDPVQVMLGAALKTAGFRALAPLKTRHEGRELDIDVLAMRGDTLYLFECKNPIHPTGIHELRRSLNYAQDAAGQLDRAAAAFQDKEKRAQLFQRLGWVCPPQLRIRTCVMMGNRMLNGWTVGGHPVRSVREAVRLLETGTVGIFDREYRTWKTRHATKVDLDEFLSEDSFAVQSLRLMESVQRSYQIGKASLTFNTFALDLVKLTFATDSTLPRANLRVPSLRRARHPERTNIRRRPSIRKPPRHYFGVTELATWLGRPARTVRRDANREPLRVPPMAGPHGRRALRWDRAVVRKWFGIESDDAFQRELARKFRDAKAARS</sequence>